<dbReference type="InterPro" id="IPR016024">
    <property type="entry name" value="ARM-type_fold"/>
</dbReference>
<dbReference type="InterPro" id="IPR011989">
    <property type="entry name" value="ARM-like"/>
</dbReference>
<feature type="region of interest" description="Disordered" evidence="3">
    <location>
        <begin position="382"/>
        <end position="413"/>
    </location>
</feature>
<keyword evidence="5" id="KW-1185">Reference proteome</keyword>
<feature type="repeat" description="HEAT" evidence="2">
    <location>
        <begin position="32"/>
        <end position="69"/>
    </location>
</feature>
<dbReference type="Gene3D" id="1.25.10.10">
    <property type="entry name" value="Leucine-rich Repeat Variant"/>
    <property type="match status" value="2"/>
</dbReference>
<dbReference type="GO" id="GO:0019888">
    <property type="term" value="F:protein phosphatase regulator activity"/>
    <property type="evidence" value="ECO:0007669"/>
    <property type="project" value="TreeGrafter"/>
</dbReference>
<dbReference type="GO" id="GO:0005737">
    <property type="term" value="C:cytoplasm"/>
    <property type="evidence" value="ECO:0007669"/>
    <property type="project" value="TreeGrafter"/>
</dbReference>
<evidence type="ECO:0000256" key="3">
    <source>
        <dbReference type="SAM" id="MobiDB-lite"/>
    </source>
</evidence>
<dbReference type="OrthoDB" id="340346at2759"/>
<sequence>MEMECYEPNAAAALVLGDLAQLFGEKFTEVFVIPHLQALCEDENWGVRKSVCEIYVKISENASKEVRQQALAPRFVKMLQDPSRWVSYVAYQELGPFIATFANSTMTGLALRDGQIYERTDDLIGDSMMQTGGNGTMTGTESEEGNLNADRNDCERARSREEEEFGTLPADCWMPLDDEANMTGSDRHNSSYSAVDIDERRLNEYLDEWYGQKPTSTQSAPASVMNDEDEVLSRNRPIDSTASIAAKCNSSEDLSKLGLDEDNVLDKTIYEDDEEDMDVCDDRETEQNTVTEDEVMQDGEGESLKKDEEGMDGVKMEEETRDVKKEQAALDMEENFVETNYWASENPPISIDDDDLIPFGCSTSSPRVISFLQDRLDALTVSPTSSANNSSLLSPLSSPRRSQDDSLTDDKTSSVIASTDLSSHSTNDTLCIFGGRRSMDMDIDEDSELLPDCREAPLEDTNMEHLPDGDEEIVPAALVDQFMSMGMSTSLCADTDILRHCAHNFPAVAFTLGRAKWPQLKETYHRLAGDDQWRVRASLANSMHEIALIVGSPSTAADLLPVFNSFREDVPEVRMGILKHLYEFFKVIICISLLLIHVFFQCLPSETRNAMVDVLPQFMPVDNTFTWRFRQEFARQCIKLCELYGIEEINRTMSAIGLTLANDRIAEVRKDAILLLSQILYRLVDHEWKTLEESKESSDARPIAILSEMFVADLVNGFAKTQKWNRRQTFALLCAQVLRDKTLTIQQFDFFLRTPLLSLIKDKVANVRIAVGEAFGLYAQTQREQNESGRTEGEDTDALNAVQEQLMTLTRDADMDVSRKAREALGLTTNEKEFIDISTRGDRLQQKEEAVLHAMLTKDNTLVMDMSIDD</sequence>
<feature type="compositionally biased region" description="Basic and acidic residues" evidence="3">
    <location>
        <begin position="302"/>
        <end position="319"/>
    </location>
</feature>
<evidence type="ECO:0000256" key="1">
    <source>
        <dbReference type="ARBA" id="ARBA00022737"/>
    </source>
</evidence>
<name>A0A2A2JDH8_9BILA</name>
<dbReference type="EMBL" id="LIAE01010514">
    <property type="protein sequence ID" value="PAV59582.1"/>
    <property type="molecule type" value="Genomic_DNA"/>
</dbReference>
<dbReference type="InterPro" id="IPR021133">
    <property type="entry name" value="HEAT_type_2"/>
</dbReference>
<keyword evidence="1" id="KW-0677">Repeat</keyword>
<dbReference type="Proteomes" id="UP000218231">
    <property type="component" value="Unassembled WGS sequence"/>
</dbReference>
<feature type="compositionally biased region" description="Low complexity" evidence="3">
    <location>
        <begin position="382"/>
        <end position="400"/>
    </location>
</feature>
<evidence type="ECO:0000313" key="4">
    <source>
        <dbReference type="EMBL" id="PAV59582.1"/>
    </source>
</evidence>
<accession>A0A2A2JDH8</accession>
<comment type="caution">
    <text evidence="4">The sequence shown here is derived from an EMBL/GenBank/DDBJ whole genome shotgun (WGS) entry which is preliminary data.</text>
</comment>
<dbReference type="SUPFAM" id="SSF48371">
    <property type="entry name" value="ARM repeat"/>
    <property type="match status" value="1"/>
</dbReference>
<evidence type="ECO:0000256" key="2">
    <source>
        <dbReference type="PROSITE-ProRule" id="PRU00103"/>
    </source>
</evidence>
<dbReference type="PANTHER" id="PTHR10648:SF1">
    <property type="entry name" value="SERINE_THREONINE-PROTEIN PHOSPHATASE 4 REGULATORY SUBUNIT 1"/>
    <property type="match status" value="1"/>
</dbReference>
<proteinExistence type="predicted"/>
<dbReference type="AlphaFoldDB" id="A0A2A2JDH8"/>
<dbReference type="PROSITE" id="PS50077">
    <property type="entry name" value="HEAT_REPEAT"/>
    <property type="match status" value="2"/>
</dbReference>
<dbReference type="PANTHER" id="PTHR10648">
    <property type="entry name" value="SERINE/THREONINE-PROTEIN PHOSPHATASE PP2A 65 KDA REGULATORY SUBUNIT"/>
    <property type="match status" value="1"/>
</dbReference>
<dbReference type="STRING" id="2018661.A0A2A2JDH8"/>
<dbReference type="InterPro" id="IPR051023">
    <property type="entry name" value="PP2A_Regulatory_Subunit_A"/>
</dbReference>
<feature type="compositionally biased region" description="Basic and acidic residues" evidence="3">
    <location>
        <begin position="401"/>
        <end position="412"/>
    </location>
</feature>
<evidence type="ECO:0008006" key="6">
    <source>
        <dbReference type="Google" id="ProtNLM"/>
    </source>
</evidence>
<evidence type="ECO:0000313" key="5">
    <source>
        <dbReference type="Proteomes" id="UP000218231"/>
    </source>
</evidence>
<feature type="repeat" description="HEAT" evidence="2">
    <location>
        <begin position="520"/>
        <end position="558"/>
    </location>
</feature>
<feature type="region of interest" description="Disordered" evidence="3">
    <location>
        <begin position="276"/>
        <end position="319"/>
    </location>
</feature>
<gene>
    <name evidence="4" type="ORF">WR25_01847</name>
</gene>
<protein>
    <recommendedName>
        <fullName evidence="6">TOG domain-containing protein</fullName>
    </recommendedName>
</protein>
<organism evidence="4 5">
    <name type="scientific">Diploscapter pachys</name>
    <dbReference type="NCBI Taxonomy" id="2018661"/>
    <lineage>
        <taxon>Eukaryota</taxon>
        <taxon>Metazoa</taxon>
        <taxon>Ecdysozoa</taxon>
        <taxon>Nematoda</taxon>
        <taxon>Chromadorea</taxon>
        <taxon>Rhabditida</taxon>
        <taxon>Rhabditina</taxon>
        <taxon>Rhabditomorpha</taxon>
        <taxon>Rhabditoidea</taxon>
        <taxon>Rhabditidae</taxon>
        <taxon>Diploscapter</taxon>
    </lineage>
</organism>
<reference evidence="4 5" key="1">
    <citation type="journal article" date="2017" name="Curr. Biol.">
        <title>Genome architecture and evolution of a unichromosomal asexual nematode.</title>
        <authorList>
            <person name="Fradin H."/>
            <person name="Zegar C."/>
            <person name="Gutwein M."/>
            <person name="Lucas J."/>
            <person name="Kovtun M."/>
            <person name="Corcoran D."/>
            <person name="Baugh L.R."/>
            <person name="Kiontke K."/>
            <person name="Gunsalus K."/>
            <person name="Fitch D.H."/>
            <person name="Piano F."/>
        </authorList>
    </citation>
    <scope>NUCLEOTIDE SEQUENCE [LARGE SCALE GENOMIC DNA]</scope>
    <source>
        <strain evidence="4">PF1309</strain>
    </source>
</reference>
<feature type="compositionally biased region" description="Acidic residues" evidence="3">
    <location>
        <begin position="291"/>
        <end position="301"/>
    </location>
</feature>